<feature type="region of interest" description="Disordered" evidence="1">
    <location>
        <begin position="288"/>
        <end position="309"/>
    </location>
</feature>
<organism evidence="2 3">
    <name type="scientific">Planctopirus ephydatiae</name>
    <dbReference type="NCBI Taxonomy" id="2528019"/>
    <lineage>
        <taxon>Bacteria</taxon>
        <taxon>Pseudomonadati</taxon>
        <taxon>Planctomycetota</taxon>
        <taxon>Planctomycetia</taxon>
        <taxon>Planctomycetales</taxon>
        <taxon>Planctomycetaceae</taxon>
        <taxon>Planctopirus</taxon>
    </lineage>
</organism>
<dbReference type="Proteomes" id="UP000315349">
    <property type="component" value="Chromosome"/>
</dbReference>
<accession>A0A518GJ94</accession>
<name>A0A518GJ94_9PLAN</name>
<keyword evidence="3" id="KW-1185">Reference proteome</keyword>
<dbReference type="KEGG" id="peh:Spb1_05260"/>
<feature type="compositionally biased region" description="Low complexity" evidence="1">
    <location>
        <begin position="293"/>
        <end position="302"/>
    </location>
</feature>
<protein>
    <submittedName>
        <fullName evidence="2">Uncharacterized protein</fullName>
    </submittedName>
</protein>
<evidence type="ECO:0000313" key="3">
    <source>
        <dbReference type="Proteomes" id="UP000315349"/>
    </source>
</evidence>
<dbReference type="AlphaFoldDB" id="A0A518GJ94"/>
<proteinExistence type="predicted"/>
<evidence type="ECO:0000313" key="2">
    <source>
        <dbReference type="EMBL" id="QDV28661.1"/>
    </source>
</evidence>
<reference evidence="2 3" key="1">
    <citation type="submission" date="2019-02" db="EMBL/GenBank/DDBJ databases">
        <title>Deep-cultivation of Planctomycetes and their phenomic and genomic characterization uncovers novel biology.</title>
        <authorList>
            <person name="Wiegand S."/>
            <person name="Jogler M."/>
            <person name="Boedeker C."/>
            <person name="Pinto D."/>
            <person name="Vollmers J."/>
            <person name="Rivas-Marin E."/>
            <person name="Kohn T."/>
            <person name="Peeters S.H."/>
            <person name="Heuer A."/>
            <person name="Rast P."/>
            <person name="Oberbeckmann S."/>
            <person name="Bunk B."/>
            <person name="Jeske O."/>
            <person name="Meyerdierks A."/>
            <person name="Storesund J.E."/>
            <person name="Kallscheuer N."/>
            <person name="Luecker S."/>
            <person name="Lage O.M."/>
            <person name="Pohl T."/>
            <person name="Merkel B.J."/>
            <person name="Hornburger P."/>
            <person name="Mueller R.-W."/>
            <person name="Bruemmer F."/>
            <person name="Labrenz M."/>
            <person name="Spormann A.M."/>
            <person name="Op den Camp H."/>
            <person name="Overmann J."/>
            <person name="Amann R."/>
            <person name="Jetten M.S.M."/>
            <person name="Mascher T."/>
            <person name="Medema M.H."/>
            <person name="Devos D.P."/>
            <person name="Kaster A.-K."/>
            <person name="Ovreas L."/>
            <person name="Rohde M."/>
            <person name="Galperin M.Y."/>
            <person name="Jogler C."/>
        </authorList>
    </citation>
    <scope>NUCLEOTIDE SEQUENCE [LARGE SCALE GENOMIC DNA]</scope>
    <source>
        <strain evidence="2 3">Spb1</strain>
    </source>
</reference>
<gene>
    <name evidence="2" type="ORF">Spb1_05260</name>
</gene>
<sequence length="309" mass="34871">MLAGDIFMVMSLPAVRTLDSRFSYKPFDVLLPKAIVSDIIDRRKCNGYVLLDDPKSRALRYYNTPPVPSRLNFASSVKPPEFFPPLKTSLSGQTDYRVDFSPHSPQFSLQVKKESAVGEVLLEDCSVEVIAYDELPSDTLGYVPPQPSPIQNAYYLFVKIDSKVGVYTPHSFSLNDGTYNVQRWKAKRIALRDDFWSEITTVVQCEKQGYYTLRCRLKFFSDERRPQTIEVTNDPITIAAIPSREQHEIVTDGEDKDETLKLSLLTSSMEVPEETSVLITTRKYPLLAPAPPEEAQSAPVVPKQEAPTP</sequence>
<evidence type="ECO:0000256" key="1">
    <source>
        <dbReference type="SAM" id="MobiDB-lite"/>
    </source>
</evidence>
<dbReference type="EMBL" id="CP036299">
    <property type="protein sequence ID" value="QDV28661.1"/>
    <property type="molecule type" value="Genomic_DNA"/>
</dbReference>